<name>A0A9D7DZW2_9PROT</name>
<dbReference type="EC" id="4.1.3.40" evidence="5"/>
<feature type="binding site" evidence="5">
    <location>
        <position position="172"/>
    </location>
    <ligand>
        <name>substrate</name>
    </ligand>
</feature>
<evidence type="ECO:0000256" key="1">
    <source>
        <dbReference type="ARBA" id="ARBA00022490"/>
    </source>
</evidence>
<feature type="binding site" evidence="5">
    <location>
        <position position="113"/>
    </location>
    <ligand>
        <name>substrate</name>
    </ligand>
</feature>
<evidence type="ECO:0000256" key="4">
    <source>
        <dbReference type="ARBA" id="ARBA00023317"/>
    </source>
</evidence>
<comment type="subcellular location">
    <subcellularLocation>
        <location evidence="5">Cytoplasm</location>
    </subcellularLocation>
</comment>
<comment type="pathway">
    <text evidence="5">Cofactor biosynthesis; ubiquinone biosynthesis.</text>
</comment>
<evidence type="ECO:0000313" key="6">
    <source>
        <dbReference type="EMBL" id="MBK6973980.1"/>
    </source>
</evidence>
<evidence type="ECO:0000256" key="2">
    <source>
        <dbReference type="ARBA" id="ARBA00022688"/>
    </source>
</evidence>
<protein>
    <recommendedName>
        <fullName evidence="5">Probable chorismate pyruvate-lyase</fullName>
        <shortName evidence="5">CL</shortName>
        <shortName evidence="5">CPL</shortName>
        <ecNumber evidence="5">4.1.3.40</ecNumber>
    </recommendedName>
</protein>
<dbReference type="Gene3D" id="3.40.1410.10">
    <property type="entry name" value="Chorismate lyase-like"/>
    <property type="match status" value="1"/>
</dbReference>
<gene>
    <name evidence="5" type="primary">ubiC</name>
    <name evidence="6" type="ORF">IPH26_13955</name>
</gene>
<feature type="binding site" evidence="5">
    <location>
        <position position="75"/>
    </location>
    <ligand>
        <name>substrate</name>
    </ligand>
</feature>
<evidence type="ECO:0000256" key="5">
    <source>
        <dbReference type="HAMAP-Rule" id="MF_01632"/>
    </source>
</evidence>
<keyword evidence="2 5" id="KW-0831">Ubiquinone biosynthesis</keyword>
<dbReference type="PANTHER" id="PTHR38683">
    <property type="entry name" value="CHORISMATE PYRUVATE-LYASE"/>
    <property type="match status" value="1"/>
</dbReference>
<comment type="caution">
    <text evidence="6">The sequence shown here is derived from an EMBL/GenBank/DDBJ whole genome shotgun (WGS) entry which is preliminary data.</text>
</comment>
<dbReference type="InterPro" id="IPR007440">
    <property type="entry name" value="Chorismate--pyruvate_lyase"/>
</dbReference>
<evidence type="ECO:0000313" key="7">
    <source>
        <dbReference type="Proteomes" id="UP000807785"/>
    </source>
</evidence>
<keyword evidence="1 5" id="KW-0963">Cytoplasm</keyword>
<dbReference type="GO" id="GO:0005829">
    <property type="term" value="C:cytosol"/>
    <property type="evidence" value="ECO:0007669"/>
    <property type="project" value="TreeGrafter"/>
</dbReference>
<sequence>MRSSPHRDPWLHHLPHSSGCGEYYDWLVHVGSLTARIRSRCSDFRVRLIAQGRIQPFGDERAPLRLRAGESAWVREVVLLCGDIPLVFAHTVLPAASARGAWRLLAGLGTKPLGELLFTDPLISRETLRYARLDDRYPLHARAASVCGVQAELLWGRRSLFRRDGRAILVSEVFLPAILQLPPQ</sequence>
<dbReference type="HAMAP" id="MF_01632">
    <property type="entry name" value="UbiC"/>
    <property type="match status" value="1"/>
</dbReference>
<dbReference type="EMBL" id="JADJEV010000004">
    <property type="protein sequence ID" value="MBK6973980.1"/>
    <property type="molecule type" value="Genomic_DNA"/>
</dbReference>
<organism evidence="6 7">
    <name type="scientific">Candidatus Methylophosphatis roskildensis</name>
    <dbReference type="NCBI Taxonomy" id="2899263"/>
    <lineage>
        <taxon>Bacteria</taxon>
        <taxon>Pseudomonadati</taxon>
        <taxon>Pseudomonadota</taxon>
        <taxon>Betaproteobacteria</taxon>
        <taxon>Nitrosomonadales</taxon>
        <taxon>Sterolibacteriaceae</taxon>
        <taxon>Candidatus Methylophosphatis</taxon>
    </lineage>
</organism>
<dbReference type="GO" id="GO:0042866">
    <property type="term" value="P:pyruvate biosynthetic process"/>
    <property type="evidence" value="ECO:0007669"/>
    <property type="project" value="UniProtKB-UniRule"/>
</dbReference>
<evidence type="ECO:0000256" key="3">
    <source>
        <dbReference type="ARBA" id="ARBA00023239"/>
    </source>
</evidence>
<dbReference type="GO" id="GO:0006744">
    <property type="term" value="P:ubiquinone biosynthetic process"/>
    <property type="evidence" value="ECO:0007669"/>
    <property type="project" value="UniProtKB-UniRule"/>
</dbReference>
<reference evidence="6" key="1">
    <citation type="submission" date="2020-10" db="EMBL/GenBank/DDBJ databases">
        <title>Connecting structure to function with the recovery of over 1000 high-quality activated sludge metagenome-assembled genomes encoding full-length rRNA genes using long-read sequencing.</title>
        <authorList>
            <person name="Singleton C.M."/>
            <person name="Petriglieri F."/>
            <person name="Kristensen J.M."/>
            <person name="Kirkegaard R.H."/>
            <person name="Michaelsen T.Y."/>
            <person name="Andersen M.H."/>
            <person name="Karst S.M."/>
            <person name="Dueholm M.S."/>
            <person name="Nielsen P.H."/>
            <person name="Albertsen M."/>
        </authorList>
    </citation>
    <scope>NUCLEOTIDE SEQUENCE</scope>
    <source>
        <strain evidence="6">Bjer_18-Q3-R1-45_BAT3C.347</strain>
    </source>
</reference>
<dbReference type="Pfam" id="PF04345">
    <property type="entry name" value="Chor_lyase"/>
    <property type="match status" value="1"/>
</dbReference>
<accession>A0A9D7DZW2</accession>
<dbReference type="PANTHER" id="PTHR38683:SF1">
    <property type="entry name" value="CHORISMATE PYRUVATE-LYASE"/>
    <property type="match status" value="1"/>
</dbReference>
<dbReference type="AlphaFoldDB" id="A0A9D7DZW2"/>
<dbReference type="InterPro" id="IPR028978">
    <property type="entry name" value="Chorismate_lyase_/UTRA_dom_sf"/>
</dbReference>
<dbReference type="GO" id="GO:0008813">
    <property type="term" value="F:chorismate lyase activity"/>
    <property type="evidence" value="ECO:0007669"/>
    <property type="project" value="UniProtKB-UniRule"/>
</dbReference>
<keyword evidence="4 5" id="KW-0670">Pyruvate</keyword>
<dbReference type="SUPFAM" id="SSF64288">
    <property type="entry name" value="Chorismate lyase-like"/>
    <property type="match status" value="1"/>
</dbReference>
<proteinExistence type="inferred from homology"/>
<dbReference type="Proteomes" id="UP000807785">
    <property type="component" value="Unassembled WGS sequence"/>
</dbReference>
<comment type="caution">
    <text evidence="5">Lacks conserved residue(s) required for the propagation of feature annotation.</text>
</comment>
<keyword evidence="3 5" id="KW-0456">Lyase</keyword>
<comment type="function">
    <text evidence="5">Removes the pyruvyl group from chorismate, with concomitant aromatization of the ring, to provide 4-hydroxybenzoate (4HB) for the ubiquinone pathway.</text>
</comment>
<comment type="similarity">
    <text evidence="5">Belongs to the UbiC family.</text>
</comment>
<comment type="catalytic activity">
    <reaction evidence="5">
        <text>chorismate = 4-hydroxybenzoate + pyruvate</text>
        <dbReference type="Rhea" id="RHEA:16505"/>
        <dbReference type="ChEBI" id="CHEBI:15361"/>
        <dbReference type="ChEBI" id="CHEBI:17879"/>
        <dbReference type="ChEBI" id="CHEBI:29748"/>
        <dbReference type="EC" id="4.1.3.40"/>
    </reaction>
</comment>